<name>K1T2X2_9ZZZZ</name>
<gene>
    <name evidence="1" type="ORF">LEA_09381</name>
</gene>
<proteinExistence type="predicted"/>
<comment type="caution">
    <text evidence="1">The sequence shown here is derived from an EMBL/GenBank/DDBJ whole genome shotgun (WGS) entry which is preliminary data.</text>
</comment>
<feature type="non-terminal residue" evidence="1">
    <location>
        <position position="1"/>
    </location>
</feature>
<protein>
    <submittedName>
        <fullName evidence="1">Uncharacterized protein</fullName>
    </submittedName>
</protein>
<dbReference type="EMBL" id="AJWY01006282">
    <property type="protein sequence ID" value="EKC67287.1"/>
    <property type="molecule type" value="Genomic_DNA"/>
</dbReference>
<dbReference type="AlphaFoldDB" id="K1T2X2"/>
<evidence type="ECO:0000313" key="1">
    <source>
        <dbReference type="EMBL" id="EKC67287.1"/>
    </source>
</evidence>
<sequence>LIRLVEPKKLLREMIEHRDRNCSTSPVYLTTFYREGVQLKNKFQSLTEAVFKVYKSPTMEPGQKDQVKLLKMSKIDNREQTDSVLAKISSGVEACLQLDIMKNLPDFLLLESGEELYTYTSGDIVSVDDRTANVVYFEQKRGVKEPLFCGELYIDSENSALLRARFEIHP</sequence>
<accession>K1T2X2</accession>
<reference evidence="1" key="1">
    <citation type="journal article" date="2013" name="Environ. Microbiol.">
        <title>Microbiota from the distal guts of lean and obese adolescents exhibit partial functional redundancy besides clear differences in community structure.</title>
        <authorList>
            <person name="Ferrer M."/>
            <person name="Ruiz A."/>
            <person name="Lanza F."/>
            <person name="Haange S.B."/>
            <person name="Oberbach A."/>
            <person name="Till H."/>
            <person name="Bargiela R."/>
            <person name="Campoy C."/>
            <person name="Segura M.T."/>
            <person name="Richter M."/>
            <person name="von Bergen M."/>
            <person name="Seifert J."/>
            <person name="Suarez A."/>
        </authorList>
    </citation>
    <scope>NUCLEOTIDE SEQUENCE</scope>
</reference>
<organism evidence="1">
    <name type="scientific">human gut metagenome</name>
    <dbReference type="NCBI Taxonomy" id="408170"/>
    <lineage>
        <taxon>unclassified sequences</taxon>
        <taxon>metagenomes</taxon>
        <taxon>organismal metagenomes</taxon>
    </lineage>
</organism>
<feature type="non-terminal residue" evidence="1">
    <location>
        <position position="170"/>
    </location>
</feature>